<reference evidence="5" key="2">
    <citation type="submission" date="2023-06" db="EMBL/GenBank/DDBJ databases">
        <authorList>
            <person name="Ma L."/>
            <person name="Liu K.-W."/>
            <person name="Li Z."/>
            <person name="Hsiao Y.-Y."/>
            <person name="Qi Y."/>
            <person name="Fu T."/>
            <person name="Tang G."/>
            <person name="Zhang D."/>
            <person name="Sun W.-H."/>
            <person name="Liu D.-K."/>
            <person name="Li Y."/>
            <person name="Chen G.-Z."/>
            <person name="Liu X.-D."/>
            <person name="Liao X.-Y."/>
            <person name="Jiang Y.-T."/>
            <person name="Yu X."/>
            <person name="Hao Y."/>
            <person name="Huang J."/>
            <person name="Zhao X.-W."/>
            <person name="Ke S."/>
            <person name="Chen Y.-Y."/>
            <person name="Wu W.-L."/>
            <person name="Hsu J.-L."/>
            <person name="Lin Y.-F."/>
            <person name="Huang M.-D."/>
            <person name="Li C.-Y."/>
            <person name="Huang L."/>
            <person name="Wang Z.-W."/>
            <person name="Zhao X."/>
            <person name="Zhong W.-Y."/>
            <person name="Peng D.-H."/>
            <person name="Ahmad S."/>
            <person name="Lan S."/>
            <person name="Zhang J.-S."/>
            <person name="Tsai W.-C."/>
            <person name="Van De Peer Y."/>
            <person name="Liu Z.-J."/>
        </authorList>
    </citation>
    <scope>NUCLEOTIDE SEQUENCE</scope>
    <source>
        <strain evidence="5">SCP</strain>
        <tissue evidence="5">Leaves</tissue>
    </source>
</reference>
<evidence type="ECO:0000256" key="2">
    <source>
        <dbReference type="SAM" id="MobiDB-lite"/>
    </source>
</evidence>
<evidence type="ECO:0008006" key="7">
    <source>
        <dbReference type="Google" id="ProtNLM"/>
    </source>
</evidence>
<dbReference type="PANTHER" id="PTHR31161">
    <property type="entry name" value="PROTEIN GRAVITROPIC IN THE LIGHT 1"/>
    <property type="match status" value="1"/>
</dbReference>
<protein>
    <recommendedName>
        <fullName evidence="7">DUF641 domain-containing protein</fullName>
    </recommendedName>
</protein>
<dbReference type="EMBL" id="JAUJYN010000010">
    <property type="protein sequence ID" value="KAK1261921.1"/>
    <property type="molecule type" value="Genomic_DNA"/>
</dbReference>
<reference evidence="5" key="1">
    <citation type="journal article" date="2023" name="Nat. Commun.">
        <title>Diploid and tetraploid genomes of Acorus and the evolution of monocots.</title>
        <authorList>
            <person name="Ma L."/>
            <person name="Liu K.W."/>
            <person name="Li Z."/>
            <person name="Hsiao Y.Y."/>
            <person name="Qi Y."/>
            <person name="Fu T."/>
            <person name="Tang G.D."/>
            <person name="Zhang D."/>
            <person name="Sun W.H."/>
            <person name="Liu D.K."/>
            <person name="Li Y."/>
            <person name="Chen G.Z."/>
            <person name="Liu X.D."/>
            <person name="Liao X.Y."/>
            <person name="Jiang Y.T."/>
            <person name="Yu X."/>
            <person name="Hao Y."/>
            <person name="Huang J."/>
            <person name="Zhao X.W."/>
            <person name="Ke S."/>
            <person name="Chen Y.Y."/>
            <person name="Wu W.L."/>
            <person name="Hsu J.L."/>
            <person name="Lin Y.F."/>
            <person name="Huang M.D."/>
            <person name="Li C.Y."/>
            <person name="Huang L."/>
            <person name="Wang Z.W."/>
            <person name="Zhao X."/>
            <person name="Zhong W.Y."/>
            <person name="Peng D.H."/>
            <person name="Ahmad S."/>
            <person name="Lan S."/>
            <person name="Zhang J.S."/>
            <person name="Tsai W.C."/>
            <person name="Van de Peer Y."/>
            <person name="Liu Z.J."/>
        </authorList>
    </citation>
    <scope>NUCLEOTIDE SEQUENCE</scope>
    <source>
        <strain evidence="5">SCP</strain>
    </source>
</reference>
<accession>A0AAV9AD75</accession>
<dbReference type="Proteomes" id="UP001179952">
    <property type="component" value="Unassembled WGS sequence"/>
</dbReference>
<name>A0AAV9AD75_ACOGR</name>
<keyword evidence="6" id="KW-1185">Reference proteome</keyword>
<feature type="compositionally biased region" description="Acidic residues" evidence="2">
    <location>
        <begin position="18"/>
        <end position="27"/>
    </location>
</feature>
<gene>
    <name evidence="5" type="ORF">QJS04_geneDACA020490</name>
</gene>
<feature type="domain" description="GIL1/IRKI C-terminal" evidence="4">
    <location>
        <begin position="383"/>
        <end position="436"/>
    </location>
</feature>
<dbReference type="InterPro" id="IPR056813">
    <property type="entry name" value="GIL1_IRKI_C"/>
</dbReference>
<evidence type="ECO:0000256" key="1">
    <source>
        <dbReference type="SAM" id="Coils"/>
    </source>
</evidence>
<dbReference type="GO" id="GO:0009959">
    <property type="term" value="P:negative gravitropism"/>
    <property type="evidence" value="ECO:0007669"/>
    <property type="project" value="InterPro"/>
</dbReference>
<dbReference type="InterPro" id="IPR006943">
    <property type="entry name" value="DUF641_pln"/>
</dbReference>
<proteinExistence type="predicted"/>
<feature type="coiled-coil region" evidence="1">
    <location>
        <begin position="157"/>
        <end position="191"/>
    </location>
</feature>
<dbReference type="GO" id="GO:0009639">
    <property type="term" value="P:response to red or far red light"/>
    <property type="evidence" value="ECO:0007669"/>
    <property type="project" value="InterPro"/>
</dbReference>
<feature type="region of interest" description="Disordered" evidence="2">
    <location>
        <begin position="18"/>
        <end position="40"/>
    </location>
</feature>
<evidence type="ECO:0000259" key="3">
    <source>
        <dbReference type="Pfam" id="PF04859"/>
    </source>
</evidence>
<evidence type="ECO:0000313" key="6">
    <source>
        <dbReference type="Proteomes" id="UP001179952"/>
    </source>
</evidence>
<dbReference type="InterPro" id="IPR040225">
    <property type="entry name" value="GIL1-like"/>
</dbReference>
<organism evidence="5 6">
    <name type="scientific">Acorus gramineus</name>
    <name type="common">Dwarf sweet flag</name>
    <dbReference type="NCBI Taxonomy" id="55184"/>
    <lineage>
        <taxon>Eukaryota</taxon>
        <taxon>Viridiplantae</taxon>
        <taxon>Streptophyta</taxon>
        <taxon>Embryophyta</taxon>
        <taxon>Tracheophyta</taxon>
        <taxon>Spermatophyta</taxon>
        <taxon>Magnoliopsida</taxon>
        <taxon>Liliopsida</taxon>
        <taxon>Acoraceae</taxon>
        <taxon>Acorus</taxon>
    </lineage>
</organism>
<dbReference type="AlphaFoldDB" id="A0AAV9AD75"/>
<keyword evidence="1" id="KW-0175">Coiled coil</keyword>
<dbReference type="Pfam" id="PF24994">
    <property type="entry name" value="GIL1_IRKI_C"/>
    <property type="match status" value="1"/>
</dbReference>
<sequence>MLQKFALAFKTKTIEFFAEDEEEEEDGRDPSQIDDLSSAAAAAAAAAEEEVITGQRVVVIKPDDPPRPKIDHETLVSSLFAATSSFRAAYVQLQASHSPFDVAAVSAADRAAVSHLHRLSDLKRYHRNPSPDCPLLRHAEAQVEENQSLLRAFETIANRLQSDIDAKDAEASDLRRRLDEIEASISASMDRLGRSSVSASGEDGGVRISLGLFDSAVRDARRSARKLTRALTGWMRLAGWDLDSAAESVHGGVAYAKRSHVQYAFLSYVCLGMFGGFDSESFGESDGYGGDPKSRKNRFLRRFIEHATVHPSELLMRRPECEFARYCERKFEQVVRPIVGSYEVDGTEEGLGEDSVHDMFVELASSVWMVHKLAYSFDLAVEIFRVERGAGFSAVYMENVVRSASDGGGGSGRRRVGFTVAPGFRVGGTVIQCQVYLDRQ</sequence>
<evidence type="ECO:0000313" key="5">
    <source>
        <dbReference type="EMBL" id="KAK1261921.1"/>
    </source>
</evidence>
<comment type="caution">
    <text evidence="5">The sequence shown here is derived from an EMBL/GenBank/DDBJ whole genome shotgun (WGS) entry which is preliminary data.</text>
</comment>
<dbReference type="Pfam" id="PF04859">
    <property type="entry name" value="DUF641"/>
    <property type="match status" value="1"/>
</dbReference>
<feature type="domain" description="DUF641" evidence="3">
    <location>
        <begin position="72"/>
        <end position="185"/>
    </location>
</feature>
<evidence type="ECO:0000259" key="4">
    <source>
        <dbReference type="Pfam" id="PF24994"/>
    </source>
</evidence>